<protein>
    <recommendedName>
        <fullName evidence="3">Shikimate dehydrogenase (NADP(+))</fullName>
        <shortName evidence="3">SDH</shortName>
        <ecNumber evidence="3">1.1.1.25</ecNumber>
    </recommendedName>
</protein>
<feature type="binding site" evidence="3">
    <location>
        <begin position="21"/>
        <end position="23"/>
    </location>
    <ligand>
        <name>shikimate</name>
        <dbReference type="ChEBI" id="CHEBI:36208"/>
    </ligand>
</feature>
<dbReference type="InterPro" id="IPR036291">
    <property type="entry name" value="NAD(P)-bd_dom_sf"/>
</dbReference>
<dbReference type="UniPathway" id="UPA00053">
    <property type="reaction ID" value="UER00087"/>
</dbReference>
<organism evidence="6 7">
    <name type="scientific">Petrachloros mirabilis ULC683</name>
    <dbReference type="NCBI Taxonomy" id="2781853"/>
    <lineage>
        <taxon>Bacteria</taxon>
        <taxon>Bacillati</taxon>
        <taxon>Cyanobacteriota</taxon>
        <taxon>Cyanophyceae</taxon>
        <taxon>Synechococcales</taxon>
        <taxon>Petrachlorosaceae</taxon>
        <taxon>Petrachloros</taxon>
        <taxon>Petrachloros mirabilis</taxon>
    </lineage>
</organism>
<dbReference type="GO" id="GO:0008652">
    <property type="term" value="P:amino acid biosynthetic process"/>
    <property type="evidence" value="ECO:0007669"/>
    <property type="project" value="UniProtKB-KW"/>
</dbReference>
<dbReference type="GO" id="GO:0009073">
    <property type="term" value="P:aromatic amino acid family biosynthetic process"/>
    <property type="evidence" value="ECO:0007669"/>
    <property type="project" value="UniProtKB-KW"/>
</dbReference>
<dbReference type="AlphaFoldDB" id="A0A8K1ZZ42"/>
<gene>
    <name evidence="3" type="primary">aroE</name>
    <name evidence="6" type="ORF">GS597_15195</name>
</gene>
<dbReference type="InterPro" id="IPR013708">
    <property type="entry name" value="Shikimate_DH-bd_N"/>
</dbReference>
<feature type="binding site" evidence="3">
    <location>
        <position position="108"/>
    </location>
    <ligand>
        <name>shikimate</name>
        <dbReference type="ChEBI" id="CHEBI:36208"/>
    </ligand>
</feature>
<dbReference type="SUPFAM" id="SSF53223">
    <property type="entry name" value="Aminoacid dehydrogenase-like, N-terminal domain"/>
    <property type="match status" value="1"/>
</dbReference>
<keyword evidence="2 3" id="KW-0057">Aromatic amino acid biosynthesis</keyword>
<dbReference type="InterPro" id="IPR041121">
    <property type="entry name" value="SDH_C"/>
</dbReference>
<name>A0A8K1ZZ42_9CYAN</name>
<comment type="caution">
    <text evidence="6">The sequence shown here is derived from an EMBL/GenBank/DDBJ whole genome shotgun (WGS) entry which is preliminary data.</text>
</comment>
<comment type="function">
    <text evidence="3">Involved in the biosynthesis of the chorismate, which leads to the biosynthesis of aromatic amino acids. Catalyzes the reversible NADPH linked reduction of 3-dehydroshikimate (DHSA) to yield shikimate (SA).</text>
</comment>
<dbReference type="PANTHER" id="PTHR21089:SF1">
    <property type="entry name" value="BIFUNCTIONAL 3-DEHYDROQUINATE DEHYDRATASE_SHIKIMATE DEHYDROGENASE, CHLOROPLASTIC"/>
    <property type="match status" value="1"/>
</dbReference>
<feature type="binding site" evidence="3">
    <location>
        <position position="247"/>
    </location>
    <ligand>
        <name>NADP(+)</name>
        <dbReference type="ChEBI" id="CHEBI:58349"/>
    </ligand>
</feature>
<keyword evidence="3" id="KW-0521">NADP</keyword>
<dbReference type="GO" id="GO:0050661">
    <property type="term" value="F:NADP binding"/>
    <property type="evidence" value="ECO:0007669"/>
    <property type="project" value="TreeGrafter"/>
</dbReference>
<feature type="binding site" evidence="3">
    <location>
        <position position="123"/>
    </location>
    <ligand>
        <name>shikimate</name>
        <dbReference type="ChEBI" id="CHEBI:36208"/>
    </ligand>
</feature>
<evidence type="ECO:0000256" key="2">
    <source>
        <dbReference type="ARBA" id="ARBA00023141"/>
    </source>
</evidence>
<proteinExistence type="inferred from homology"/>
<feature type="binding site" evidence="3">
    <location>
        <position position="83"/>
    </location>
    <ligand>
        <name>shikimate</name>
        <dbReference type="ChEBI" id="CHEBI:36208"/>
    </ligand>
</feature>
<evidence type="ECO:0000313" key="7">
    <source>
        <dbReference type="Proteomes" id="UP000607397"/>
    </source>
</evidence>
<dbReference type="Gene3D" id="3.40.50.10860">
    <property type="entry name" value="Leucine Dehydrogenase, chain A, domain 1"/>
    <property type="match status" value="1"/>
</dbReference>
<evidence type="ECO:0000259" key="4">
    <source>
        <dbReference type="Pfam" id="PF08501"/>
    </source>
</evidence>
<dbReference type="GO" id="GO:0005829">
    <property type="term" value="C:cytosol"/>
    <property type="evidence" value="ECO:0007669"/>
    <property type="project" value="TreeGrafter"/>
</dbReference>
<evidence type="ECO:0000259" key="5">
    <source>
        <dbReference type="Pfam" id="PF18317"/>
    </source>
</evidence>
<dbReference type="Pfam" id="PF08501">
    <property type="entry name" value="Shikimate_dh_N"/>
    <property type="match status" value="1"/>
</dbReference>
<evidence type="ECO:0000256" key="1">
    <source>
        <dbReference type="ARBA" id="ARBA00004871"/>
    </source>
</evidence>
<dbReference type="HAMAP" id="MF_00222">
    <property type="entry name" value="Shikimate_DH_AroE"/>
    <property type="match status" value="1"/>
</dbReference>
<keyword evidence="3" id="KW-0028">Amino-acid biosynthesis</keyword>
<comment type="catalytic activity">
    <reaction evidence="3">
        <text>shikimate + NADP(+) = 3-dehydroshikimate + NADPH + H(+)</text>
        <dbReference type="Rhea" id="RHEA:17737"/>
        <dbReference type="ChEBI" id="CHEBI:15378"/>
        <dbReference type="ChEBI" id="CHEBI:16630"/>
        <dbReference type="ChEBI" id="CHEBI:36208"/>
        <dbReference type="ChEBI" id="CHEBI:57783"/>
        <dbReference type="ChEBI" id="CHEBI:58349"/>
        <dbReference type="EC" id="1.1.1.25"/>
    </reaction>
</comment>
<dbReference type="EMBL" id="WVIC01000034">
    <property type="protein sequence ID" value="NCJ07829.1"/>
    <property type="molecule type" value="Genomic_DNA"/>
</dbReference>
<reference evidence="6" key="1">
    <citation type="submission" date="2019-12" db="EMBL/GenBank/DDBJ databases">
        <title>High-Quality draft genome sequences of three cyanobacteria isolated from the limestone walls of the Old Cathedral of Coimbra.</title>
        <authorList>
            <person name="Tiago I."/>
            <person name="Soares F."/>
            <person name="Portugal A."/>
        </authorList>
    </citation>
    <scope>NUCLEOTIDE SEQUENCE [LARGE SCALE GENOMIC DNA]</scope>
    <source>
        <strain evidence="6">C</strain>
    </source>
</reference>
<feature type="domain" description="SDH C-terminal" evidence="5">
    <location>
        <begin position="270"/>
        <end position="300"/>
    </location>
</feature>
<dbReference type="PANTHER" id="PTHR21089">
    <property type="entry name" value="SHIKIMATE DEHYDROGENASE"/>
    <property type="match status" value="1"/>
</dbReference>
<evidence type="ECO:0000313" key="6">
    <source>
        <dbReference type="EMBL" id="NCJ07829.1"/>
    </source>
</evidence>
<comment type="similarity">
    <text evidence="3">Belongs to the shikimate dehydrogenase family.</text>
</comment>
<dbReference type="GO" id="GO:0004764">
    <property type="term" value="F:shikimate 3-dehydrogenase (NADP+) activity"/>
    <property type="evidence" value="ECO:0007669"/>
    <property type="project" value="UniProtKB-UniRule"/>
</dbReference>
<feature type="active site" description="Proton acceptor" evidence="3">
    <location>
        <position position="87"/>
    </location>
</feature>
<dbReference type="Proteomes" id="UP000607397">
    <property type="component" value="Unassembled WGS sequence"/>
</dbReference>
<feature type="binding site" evidence="3">
    <location>
        <position position="277"/>
    </location>
    <ligand>
        <name>shikimate</name>
        <dbReference type="ChEBI" id="CHEBI:36208"/>
    </ligand>
</feature>
<sequence>MGVITGSTRLLGVIGHPIEHSLSPLMHNAALQAMAQGQGAWTSLESSQSILSHVYLPLAVAPTHLKVAVDGLAALGWVGFNITIPHKQTIVPLLSEVTPLAKAVGAVNTVWRTAQGWTGTNTDVQGFLAPLLTQNRDWSGVEATILGSGGAARAVIVGCAKLGCANIRVIGRDRTKLTQLQASFAGAAVPMAIPIKTSTWDRLSHHLPSTELLVNTTPLGLSPHSENTPLTDEQIQQLPPTALVYDLIYTPDPTRLMQQAQAWGLDSLSGLEMLIQQGAAALEIWLQDPPPVAVMRQAAQAFLR</sequence>
<keyword evidence="3 6" id="KW-0560">Oxidoreductase</keyword>
<dbReference type="SUPFAM" id="SSF51735">
    <property type="entry name" value="NAD(P)-binding Rossmann-fold domains"/>
    <property type="match status" value="1"/>
</dbReference>
<dbReference type="Gene3D" id="3.40.50.720">
    <property type="entry name" value="NAD(P)-binding Rossmann-like Domain"/>
    <property type="match status" value="1"/>
</dbReference>
<dbReference type="NCBIfam" id="NF001314">
    <property type="entry name" value="PRK00258.2-2"/>
    <property type="match status" value="1"/>
</dbReference>
<feature type="binding site" evidence="3">
    <location>
        <position position="249"/>
    </location>
    <ligand>
        <name>shikimate</name>
        <dbReference type="ChEBI" id="CHEBI:36208"/>
    </ligand>
</feature>
<dbReference type="Pfam" id="PF18317">
    <property type="entry name" value="SDH_C"/>
    <property type="match status" value="1"/>
</dbReference>
<dbReference type="RefSeq" id="WP_161826309.1">
    <property type="nucleotide sequence ID" value="NZ_WVIC01000034.1"/>
</dbReference>
<dbReference type="InterPro" id="IPR022893">
    <property type="entry name" value="Shikimate_DH_fam"/>
</dbReference>
<keyword evidence="7" id="KW-1185">Reference proteome</keyword>
<comment type="subunit">
    <text evidence="3">Homodimer.</text>
</comment>
<dbReference type="GO" id="GO:0009423">
    <property type="term" value="P:chorismate biosynthetic process"/>
    <property type="evidence" value="ECO:0007669"/>
    <property type="project" value="UniProtKB-UniRule"/>
</dbReference>
<comment type="caution">
    <text evidence="3">Lacks conserved residue(s) required for the propagation of feature annotation.</text>
</comment>
<feature type="binding site" evidence="3">
    <location>
        <position position="270"/>
    </location>
    <ligand>
        <name>NADP(+)</name>
        <dbReference type="ChEBI" id="CHEBI:58349"/>
    </ligand>
</feature>
<accession>A0A8K1ZZ42</accession>
<comment type="pathway">
    <text evidence="1 3">Metabolic intermediate biosynthesis; chorismate biosynthesis; chorismate from D-erythrose 4-phosphate and phosphoenolpyruvate: step 4/7.</text>
</comment>
<dbReference type="InterPro" id="IPR046346">
    <property type="entry name" value="Aminoacid_DH-like_N_sf"/>
</dbReference>
<dbReference type="CDD" id="cd01065">
    <property type="entry name" value="NAD_bind_Shikimate_DH"/>
    <property type="match status" value="1"/>
</dbReference>
<feature type="binding site" evidence="3">
    <location>
        <begin position="147"/>
        <end position="151"/>
    </location>
    <ligand>
        <name>NADP(+)</name>
        <dbReference type="ChEBI" id="CHEBI:58349"/>
    </ligand>
</feature>
<dbReference type="GO" id="GO:0019632">
    <property type="term" value="P:shikimate metabolic process"/>
    <property type="evidence" value="ECO:0007669"/>
    <property type="project" value="TreeGrafter"/>
</dbReference>
<feature type="domain" description="Shikimate dehydrogenase substrate binding N-terminal" evidence="4">
    <location>
        <begin position="13"/>
        <end position="110"/>
    </location>
</feature>
<dbReference type="EC" id="1.1.1.25" evidence="3"/>
<evidence type="ECO:0000256" key="3">
    <source>
        <dbReference type="HAMAP-Rule" id="MF_00222"/>
    </source>
</evidence>